<dbReference type="Gene3D" id="3.10.350.10">
    <property type="entry name" value="LysM domain"/>
    <property type="match status" value="2"/>
</dbReference>
<dbReference type="InterPro" id="IPR036779">
    <property type="entry name" value="LysM_dom_sf"/>
</dbReference>
<dbReference type="CDD" id="cd00118">
    <property type="entry name" value="LysM"/>
    <property type="match status" value="2"/>
</dbReference>
<dbReference type="Pfam" id="PF01476">
    <property type="entry name" value="LysM"/>
    <property type="match status" value="2"/>
</dbReference>
<dbReference type="PANTHER" id="PTHR33734:SF22">
    <property type="entry name" value="MEMBRANE-BOUND LYTIC MUREIN TRANSGLYCOSYLASE D"/>
    <property type="match status" value="1"/>
</dbReference>
<feature type="signal peptide" evidence="2">
    <location>
        <begin position="1"/>
        <end position="25"/>
    </location>
</feature>
<gene>
    <name evidence="4" type="ORF">H9901_01565</name>
</gene>
<sequence>MKKTSLLAIGAAALGIAAVPTAAHAATVNITSGDTLWSVAQQHNTSVDQLEQLNNNVNPYALQVGMQLQVPDNNNQSTTQNNVKSIIVKSGDTLSGLAQQYNTTVSDLMSINHLTSDVIYVGQVLQLQQVVNNTQNAVKDTQQQVTVKQQQNNYSVNNNNNRVANTNNNAAAPATTSSSLSNNAAANAIAQAESGGSYTAQNGRYYGKYQLDVSYLHGDLSPVNQDRVFQQYCNQRYGSISNALAFRQAHGWY</sequence>
<comment type="caution">
    <text evidence="4">The sequence shown here is derived from an EMBL/GenBank/DDBJ whole genome shotgun (WGS) entry which is preliminary data.</text>
</comment>
<evidence type="ECO:0000256" key="1">
    <source>
        <dbReference type="SAM" id="Coils"/>
    </source>
</evidence>
<dbReference type="PROSITE" id="PS51782">
    <property type="entry name" value="LYSM"/>
    <property type="match status" value="2"/>
</dbReference>
<organism evidence="4 5">
    <name type="scientific">Candidatus Paralactobacillus gallistercoris</name>
    <dbReference type="NCBI Taxonomy" id="2838724"/>
    <lineage>
        <taxon>Bacteria</taxon>
        <taxon>Bacillati</taxon>
        <taxon>Bacillota</taxon>
        <taxon>Bacilli</taxon>
        <taxon>Lactobacillales</taxon>
        <taxon>Lactobacillaceae</taxon>
        <taxon>Lactobacillus</taxon>
    </lineage>
</organism>
<evidence type="ECO:0000313" key="5">
    <source>
        <dbReference type="Proteomes" id="UP000777303"/>
    </source>
</evidence>
<feature type="domain" description="LysM" evidence="3">
    <location>
        <begin position="84"/>
        <end position="127"/>
    </location>
</feature>
<keyword evidence="2" id="KW-0732">Signal</keyword>
<dbReference type="AlphaFoldDB" id="A0A948X0C9"/>
<feature type="domain" description="LysM" evidence="3">
    <location>
        <begin position="26"/>
        <end position="70"/>
    </location>
</feature>
<proteinExistence type="predicted"/>
<dbReference type="SUPFAM" id="SSF54106">
    <property type="entry name" value="LysM domain"/>
    <property type="match status" value="2"/>
</dbReference>
<accession>A0A948X0C9</accession>
<dbReference type="SMART" id="SM00257">
    <property type="entry name" value="LysM"/>
    <property type="match status" value="2"/>
</dbReference>
<dbReference type="Proteomes" id="UP000777303">
    <property type="component" value="Unassembled WGS sequence"/>
</dbReference>
<protein>
    <submittedName>
        <fullName evidence="4">LysM peptidoglycan-binding domain-containing protein</fullName>
    </submittedName>
</protein>
<evidence type="ECO:0000256" key="2">
    <source>
        <dbReference type="SAM" id="SignalP"/>
    </source>
</evidence>
<evidence type="ECO:0000313" key="4">
    <source>
        <dbReference type="EMBL" id="MBU3851372.1"/>
    </source>
</evidence>
<feature type="coiled-coil region" evidence="1">
    <location>
        <begin position="124"/>
        <end position="151"/>
    </location>
</feature>
<feature type="chain" id="PRO_5036775123" evidence="2">
    <location>
        <begin position="26"/>
        <end position="253"/>
    </location>
</feature>
<dbReference type="InterPro" id="IPR018392">
    <property type="entry name" value="LysM"/>
</dbReference>
<name>A0A948X0C9_9LACO</name>
<keyword evidence="1" id="KW-0175">Coiled coil</keyword>
<reference evidence="4" key="2">
    <citation type="submission" date="2021-04" db="EMBL/GenBank/DDBJ databases">
        <authorList>
            <person name="Gilroy R."/>
        </authorList>
    </citation>
    <scope>NUCLEOTIDE SEQUENCE</scope>
    <source>
        <strain evidence="4">F6-6636</strain>
    </source>
</reference>
<reference evidence="4" key="1">
    <citation type="journal article" date="2021" name="PeerJ">
        <title>Extensive microbial diversity within the chicken gut microbiome revealed by metagenomics and culture.</title>
        <authorList>
            <person name="Gilroy R."/>
            <person name="Ravi A."/>
            <person name="Getino M."/>
            <person name="Pursley I."/>
            <person name="Horton D.L."/>
            <person name="Alikhan N.F."/>
            <person name="Baker D."/>
            <person name="Gharbi K."/>
            <person name="Hall N."/>
            <person name="Watson M."/>
            <person name="Adriaenssens E.M."/>
            <person name="Foster-Nyarko E."/>
            <person name="Jarju S."/>
            <person name="Secka A."/>
            <person name="Antonio M."/>
            <person name="Oren A."/>
            <person name="Chaudhuri R.R."/>
            <person name="La Ragione R."/>
            <person name="Hildebrand F."/>
            <person name="Pallen M.J."/>
        </authorList>
    </citation>
    <scope>NUCLEOTIDE SEQUENCE</scope>
    <source>
        <strain evidence="4">F6-6636</strain>
    </source>
</reference>
<dbReference type="EMBL" id="JAHLFS010000022">
    <property type="protein sequence ID" value="MBU3851372.1"/>
    <property type="molecule type" value="Genomic_DNA"/>
</dbReference>
<dbReference type="GO" id="GO:0008932">
    <property type="term" value="F:lytic endotransglycosylase activity"/>
    <property type="evidence" value="ECO:0007669"/>
    <property type="project" value="TreeGrafter"/>
</dbReference>
<evidence type="ECO:0000259" key="3">
    <source>
        <dbReference type="PROSITE" id="PS51782"/>
    </source>
</evidence>
<dbReference type="PANTHER" id="PTHR33734">
    <property type="entry name" value="LYSM DOMAIN-CONTAINING GPI-ANCHORED PROTEIN 2"/>
    <property type="match status" value="1"/>
</dbReference>